<dbReference type="EMBL" id="JAPUUL010000863">
    <property type="protein sequence ID" value="KAJ8129097.1"/>
    <property type="molecule type" value="Genomic_DNA"/>
</dbReference>
<dbReference type="Proteomes" id="UP001153332">
    <property type="component" value="Unassembled WGS sequence"/>
</dbReference>
<evidence type="ECO:0000313" key="1">
    <source>
        <dbReference type="EMBL" id="KAJ8129097.1"/>
    </source>
</evidence>
<keyword evidence="2" id="KW-1185">Reference proteome</keyword>
<proteinExistence type="predicted"/>
<gene>
    <name evidence="1" type="ORF">O1611_g4534</name>
</gene>
<accession>A0ACC2JNL8</accession>
<sequence>MRQEAAHHTSPDMSVRPFHESLWRLAPIVPALHDIVETITPIVPALHGIIETTISLPPLPDDVPRTVIIPLQDILDMSVLGIIESDNMMFALTVSHSRDHFTSSHDRDRYGHSSSTRSHRSFRPPERSSTFPGSQSFPHYPGPPPSHPGPPPLQQQAPPQRPPYHQQRFVSRQPPIMPPMKAAPLAIVSEKSVAAQQRPSIAQRPTVKPADRRYVQPQTARLVRRDSNGISECSEDDDNSRLEELRNYTVSPIQSPRWR</sequence>
<reference evidence="1" key="1">
    <citation type="submission" date="2022-12" db="EMBL/GenBank/DDBJ databases">
        <title>Genome Sequence of Lasiodiplodia mahajangana.</title>
        <authorList>
            <person name="Buettner E."/>
        </authorList>
    </citation>
    <scope>NUCLEOTIDE SEQUENCE</scope>
    <source>
        <strain evidence="1">VT137</strain>
    </source>
</reference>
<evidence type="ECO:0000313" key="2">
    <source>
        <dbReference type="Proteomes" id="UP001153332"/>
    </source>
</evidence>
<comment type="caution">
    <text evidence="1">The sequence shown here is derived from an EMBL/GenBank/DDBJ whole genome shotgun (WGS) entry which is preliminary data.</text>
</comment>
<protein>
    <submittedName>
        <fullName evidence="1">Uncharacterized protein</fullName>
    </submittedName>
</protein>
<organism evidence="1 2">
    <name type="scientific">Lasiodiplodia mahajangana</name>
    <dbReference type="NCBI Taxonomy" id="1108764"/>
    <lineage>
        <taxon>Eukaryota</taxon>
        <taxon>Fungi</taxon>
        <taxon>Dikarya</taxon>
        <taxon>Ascomycota</taxon>
        <taxon>Pezizomycotina</taxon>
        <taxon>Dothideomycetes</taxon>
        <taxon>Dothideomycetes incertae sedis</taxon>
        <taxon>Botryosphaeriales</taxon>
        <taxon>Botryosphaeriaceae</taxon>
        <taxon>Lasiodiplodia</taxon>
    </lineage>
</organism>
<name>A0ACC2JNL8_9PEZI</name>